<reference evidence="2 3" key="1">
    <citation type="submission" date="2018-08" db="EMBL/GenBank/DDBJ databases">
        <title>Genetic Globetrotter - A new plasmid hitch-hiking vast phylogenetic and geographic distances.</title>
        <authorList>
            <person name="Vollmers J."/>
            <person name="Petersen J."/>
        </authorList>
    </citation>
    <scope>NUCLEOTIDE SEQUENCE [LARGE SCALE GENOMIC DNA]</scope>
    <source>
        <strain evidence="2 3">DSM 26383</strain>
    </source>
</reference>
<dbReference type="Proteomes" id="UP000325785">
    <property type="component" value="Chromosome"/>
</dbReference>
<feature type="signal peptide" evidence="1">
    <location>
        <begin position="1"/>
        <end position="21"/>
    </location>
</feature>
<evidence type="ECO:0000256" key="1">
    <source>
        <dbReference type="SAM" id="SignalP"/>
    </source>
</evidence>
<name>A0A5P3AGK2_9RHOB</name>
<organism evidence="2 3">
    <name type="scientific">Roseovarius indicus</name>
    <dbReference type="NCBI Taxonomy" id="540747"/>
    <lineage>
        <taxon>Bacteria</taxon>
        <taxon>Pseudomonadati</taxon>
        <taxon>Pseudomonadota</taxon>
        <taxon>Alphaproteobacteria</taxon>
        <taxon>Rhodobacterales</taxon>
        <taxon>Roseobacteraceae</taxon>
        <taxon>Roseovarius</taxon>
    </lineage>
</organism>
<protein>
    <submittedName>
        <fullName evidence="2">Uncharacterized protein</fullName>
    </submittedName>
</protein>
<feature type="chain" id="PRO_5024930338" evidence="1">
    <location>
        <begin position="22"/>
        <end position="115"/>
    </location>
</feature>
<evidence type="ECO:0000313" key="3">
    <source>
        <dbReference type="Proteomes" id="UP000325785"/>
    </source>
</evidence>
<sequence length="115" mass="12495" precursor="true">MLTRRLFTAAALATLATAGQAHDSQILDIAGQYTAQGRHPDGRAYTGPVEIFQQGSEVEIYWSIDGHSYQGRGNVQGRIVTVNWGAATPIVYVVTGRELHGTWDSGTGLERLIPR</sequence>
<accession>A0A5P3AGK2</accession>
<dbReference type="RefSeq" id="WP_236553255.1">
    <property type="nucleotide sequence ID" value="NZ_CP031598.1"/>
</dbReference>
<dbReference type="KEGG" id="rid:RIdsm_03538"/>
<evidence type="ECO:0000313" key="2">
    <source>
        <dbReference type="EMBL" id="QEW27720.1"/>
    </source>
</evidence>
<gene>
    <name evidence="2" type="ORF">RIdsm_03538</name>
</gene>
<dbReference type="EMBL" id="CP031598">
    <property type="protein sequence ID" value="QEW27720.1"/>
    <property type="molecule type" value="Genomic_DNA"/>
</dbReference>
<proteinExistence type="predicted"/>
<keyword evidence="1" id="KW-0732">Signal</keyword>
<dbReference type="AlphaFoldDB" id="A0A5P3AGK2"/>